<name>A0A6V7PUM8_ANACO</name>
<dbReference type="InterPro" id="IPR002068">
    <property type="entry name" value="A-crystallin/Hsp20_dom"/>
</dbReference>
<dbReference type="PROSITE" id="PS01031">
    <property type="entry name" value="SHSP"/>
    <property type="match status" value="1"/>
</dbReference>
<evidence type="ECO:0000256" key="2">
    <source>
        <dbReference type="PROSITE-ProRule" id="PRU00285"/>
    </source>
</evidence>
<feature type="region of interest" description="Disordered" evidence="4">
    <location>
        <begin position="174"/>
        <end position="194"/>
    </location>
</feature>
<dbReference type="PANTHER" id="PTHR46733:SF4">
    <property type="entry name" value="HEAT SHOCK PROTEIN 21, CHLOROPLASTIC"/>
    <property type="match status" value="1"/>
</dbReference>
<sequence>MATAPATGAAVPPSAVAGRLSSAPRAPNQIAAAFPSSSRARTRTRRSALVVASAAPENVPIEPNNAFEVPIAGNGGPKLPRPPSKRYSFRLIDPLAPVRTTRQMLEAMDLVYEDVPAPPEMRRSRSLSMAGNLWAPWDIMEDEKEVRMRFDMPGLSKEEVKVTVEDDMLLIRGEHKKDDQKGLGGGGPEKTPEGTWWKERSFSSYDMHILLPDYCDNKKVTAELKHGVLLITIPKISDKREIVSVDVKG</sequence>
<accession>A0A6V7PUM8</accession>
<keyword evidence="1" id="KW-0346">Stress response</keyword>
<dbReference type="EMBL" id="LR862152">
    <property type="protein sequence ID" value="CAD1834455.1"/>
    <property type="molecule type" value="Genomic_DNA"/>
</dbReference>
<reference evidence="6" key="1">
    <citation type="submission" date="2020-07" db="EMBL/GenBank/DDBJ databases">
        <authorList>
            <person name="Lin J."/>
        </authorList>
    </citation>
    <scope>NUCLEOTIDE SEQUENCE</scope>
</reference>
<organism evidence="6">
    <name type="scientific">Ananas comosus var. bracteatus</name>
    <name type="common">red pineapple</name>
    <dbReference type="NCBI Taxonomy" id="296719"/>
    <lineage>
        <taxon>Eukaryota</taxon>
        <taxon>Viridiplantae</taxon>
        <taxon>Streptophyta</taxon>
        <taxon>Embryophyta</taxon>
        <taxon>Tracheophyta</taxon>
        <taxon>Spermatophyta</taxon>
        <taxon>Magnoliopsida</taxon>
        <taxon>Liliopsida</taxon>
        <taxon>Poales</taxon>
        <taxon>Bromeliaceae</taxon>
        <taxon>Bromelioideae</taxon>
        <taxon>Ananas</taxon>
    </lineage>
</organism>
<dbReference type="CDD" id="cd06464">
    <property type="entry name" value="ACD_sHsps-like"/>
    <property type="match status" value="1"/>
</dbReference>
<comment type="similarity">
    <text evidence="2 3">Belongs to the small heat shock protein (HSP20) family.</text>
</comment>
<dbReference type="SUPFAM" id="SSF49764">
    <property type="entry name" value="HSP20-like chaperones"/>
    <property type="match status" value="1"/>
</dbReference>
<evidence type="ECO:0000256" key="3">
    <source>
        <dbReference type="RuleBase" id="RU003616"/>
    </source>
</evidence>
<dbReference type="Pfam" id="PF00011">
    <property type="entry name" value="HSP20"/>
    <property type="match status" value="1"/>
</dbReference>
<dbReference type="PANTHER" id="PTHR46733">
    <property type="entry name" value="26.5 KDA HEAT SHOCK PROTEIN, MITOCHONDRIAL"/>
    <property type="match status" value="1"/>
</dbReference>
<feature type="domain" description="SHSP" evidence="5">
    <location>
        <begin position="128"/>
        <end position="249"/>
    </location>
</feature>
<protein>
    <recommendedName>
        <fullName evidence="5">SHSP domain-containing protein</fullName>
    </recommendedName>
</protein>
<dbReference type="Gene3D" id="2.60.40.790">
    <property type="match status" value="1"/>
</dbReference>
<dbReference type="InterPro" id="IPR008978">
    <property type="entry name" value="HSP20-like_chaperone"/>
</dbReference>
<gene>
    <name evidence="6" type="ORF">CB5_LOCUS17666</name>
</gene>
<evidence type="ECO:0000313" key="6">
    <source>
        <dbReference type="EMBL" id="CAD1834455.1"/>
    </source>
</evidence>
<dbReference type="InterPro" id="IPR044587">
    <property type="entry name" value="HSP21-like"/>
</dbReference>
<feature type="region of interest" description="Disordered" evidence="4">
    <location>
        <begin position="1"/>
        <end position="24"/>
    </location>
</feature>
<dbReference type="GO" id="GO:0009408">
    <property type="term" value="P:response to heat"/>
    <property type="evidence" value="ECO:0007669"/>
    <property type="project" value="InterPro"/>
</dbReference>
<proteinExistence type="inferred from homology"/>
<evidence type="ECO:0000259" key="5">
    <source>
        <dbReference type="PROSITE" id="PS01031"/>
    </source>
</evidence>
<dbReference type="AlphaFoldDB" id="A0A6V7PUM8"/>
<evidence type="ECO:0000256" key="1">
    <source>
        <dbReference type="ARBA" id="ARBA00023016"/>
    </source>
</evidence>
<evidence type="ECO:0000256" key="4">
    <source>
        <dbReference type="SAM" id="MobiDB-lite"/>
    </source>
</evidence>
<feature type="compositionally biased region" description="Low complexity" evidence="4">
    <location>
        <begin position="1"/>
        <end position="18"/>
    </location>
</feature>